<dbReference type="SUPFAM" id="SSF51735">
    <property type="entry name" value="NAD(P)-binding Rossmann-fold domains"/>
    <property type="match status" value="1"/>
</dbReference>
<evidence type="ECO:0000313" key="5">
    <source>
        <dbReference type="EMBL" id="KAL2828305.1"/>
    </source>
</evidence>
<keyword evidence="6" id="KW-1185">Reference proteome</keyword>
<evidence type="ECO:0000313" key="6">
    <source>
        <dbReference type="Proteomes" id="UP001610446"/>
    </source>
</evidence>
<comment type="caution">
    <text evidence="5">The sequence shown here is derived from an EMBL/GenBank/DDBJ whole genome shotgun (WGS) entry which is preliminary data.</text>
</comment>
<proteinExistence type="inferred from homology"/>
<dbReference type="InterPro" id="IPR036291">
    <property type="entry name" value="NAD(P)-bd_dom_sf"/>
</dbReference>
<accession>A0ABR4IKK8</accession>
<dbReference type="PRINTS" id="PR00080">
    <property type="entry name" value="SDRFAMILY"/>
</dbReference>
<dbReference type="PRINTS" id="PR00081">
    <property type="entry name" value="GDHRDH"/>
</dbReference>
<gene>
    <name evidence="5" type="ORF">BJY01DRAFT_240960</name>
</gene>
<dbReference type="Pfam" id="PF00106">
    <property type="entry name" value="adh_short"/>
    <property type="match status" value="1"/>
</dbReference>
<evidence type="ECO:0000256" key="4">
    <source>
        <dbReference type="RuleBase" id="RU000363"/>
    </source>
</evidence>
<evidence type="ECO:0000256" key="1">
    <source>
        <dbReference type="ARBA" id="ARBA00006484"/>
    </source>
</evidence>
<dbReference type="PANTHER" id="PTHR44169">
    <property type="entry name" value="NADPH-DEPENDENT 1-ACYLDIHYDROXYACETONE PHOSPHATE REDUCTASE"/>
    <property type="match status" value="1"/>
</dbReference>
<dbReference type="InterPro" id="IPR002347">
    <property type="entry name" value="SDR_fam"/>
</dbReference>
<evidence type="ECO:0000256" key="2">
    <source>
        <dbReference type="ARBA" id="ARBA00022857"/>
    </source>
</evidence>
<dbReference type="PROSITE" id="PS00061">
    <property type="entry name" value="ADH_SHORT"/>
    <property type="match status" value="1"/>
</dbReference>
<evidence type="ECO:0008006" key="7">
    <source>
        <dbReference type="Google" id="ProtNLM"/>
    </source>
</evidence>
<keyword evidence="3" id="KW-0560">Oxidoreductase</keyword>
<keyword evidence="2" id="KW-0521">NADP</keyword>
<dbReference type="EMBL" id="JBFXLU010000371">
    <property type="protein sequence ID" value="KAL2828305.1"/>
    <property type="molecule type" value="Genomic_DNA"/>
</dbReference>
<organism evidence="5 6">
    <name type="scientific">Aspergillus pseudoustus</name>
    <dbReference type="NCBI Taxonomy" id="1810923"/>
    <lineage>
        <taxon>Eukaryota</taxon>
        <taxon>Fungi</taxon>
        <taxon>Dikarya</taxon>
        <taxon>Ascomycota</taxon>
        <taxon>Pezizomycotina</taxon>
        <taxon>Eurotiomycetes</taxon>
        <taxon>Eurotiomycetidae</taxon>
        <taxon>Eurotiales</taxon>
        <taxon>Aspergillaceae</taxon>
        <taxon>Aspergillus</taxon>
        <taxon>Aspergillus subgen. Nidulantes</taxon>
    </lineage>
</organism>
<dbReference type="PANTHER" id="PTHR44169:SF6">
    <property type="entry name" value="NADPH-DEPENDENT 1-ACYLDIHYDROXYACETONE PHOSPHATE REDUCTASE"/>
    <property type="match status" value="1"/>
</dbReference>
<evidence type="ECO:0000256" key="3">
    <source>
        <dbReference type="ARBA" id="ARBA00023002"/>
    </source>
</evidence>
<dbReference type="InterPro" id="IPR020904">
    <property type="entry name" value="Sc_DH/Rdtase_CS"/>
</dbReference>
<comment type="similarity">
    <text evidence="1 4">Belongs to the short-chain dehydrogenases/reductases (SDR) family.</text>
</comment>
<dbReference type="Gene3D" id="3.40.50.720">
    <property type="entry name" value="NAD(P)-binding Rossmann-like Domain"/>
    <property type="match status" value="1"/>
</dbReference>
<name>A0ABR4IKK8_9EURO</name>
<sequence>MCARIALVTGCSPGGIGAALLAELKGLPYVTTLALDVTDRASIDAAVATVRRETGGKLDCLVNNSGVASIMPLIEADLDHGKDMFDVNVWGVLACTEAFVSMIIAAKGIVVNISSISGVLHSPYSGLYGTSKAAIITIGETLRLVLEPFGVRVLSVMTGAVSTNIVSKMTTAFQLSENSIYLPATQEIADRSWGEDFKGGIPADEYAAKIALDIKNGTTGKIWRAEQAGIVQFAKRFMPASIIDSMMRQKSGLEKLGQESYNSV</sequence>
<reference evidence="5 6" key="1">
    <citation type="submission" date="2024-07" db="EMBL/GenBank/DDBJ databases">
        <title>Section-level genome sequencing and comparative genomics of Aspergillus sections Usti and Cavernicolus.</title>
        <authorList>
            <consortium name="Lawrence Berkeley National Laboratory"/>
            <person name="Nybo J.L."/>
            <person name="Vesth T.C."/>
            <person name="Theobald S."/>
            <person name="Frisvad J.C."/>
            <person name="Larsen T.O."/>
            <person name="Kjaerboelling I."/>
            <person name="Rothschild-Mancinelli K."/>
            <person name="Lyhne E.K."/>
            <person name="Kogle M.E."/>
            <person name="Barry K."/>
            <person name="Clum A."/>
            <person name="Na H."/>
            <person name="Ledsgaard L."/>
            <person name="Lin J."/>
            <person name="Lipzen A."/>
            <person name="Kuo A."/>
            <person name="Riley R."/>
            <person name="Mondo S."/>
            <person name="Labutti K."/>
            <person name="Haridas S."/>
            <person name="Pangalinan J."/>
            <person name="Salamov A.A."/>
            <person name="Simmons B.A."/>
            <person name="Magnuson J.K."/>
            <person name="Chen J."/>
            <person name="Drula E."/>
            <person name="Henrissat B."/>
            <person name="Wiebenga A."/>
            <person name="Lubbers R.J."/>
            <person name="Gomes A.C."/>
            <person name="Makela M.R."/>
            <person name="Stajich J."/>
            <person name="Grigoriev I.V."/>
            <person name="Mortensen U.H."/>
            <person name="De Vries R.P."/>
            <person name="Baker S.E."/>
            <person name="Andersen M.R."/>
        </authorList>
    </citation>
    <scope>NUCLEOTIDE SEQUENCE [LARGE SCALE GENOMIC DNA]</scope>
    <source>
        <strain evidence="5 6">CBS 123904</strain>
    </source>
</reference>
<protein>
    <recommendedName>
        <fullName evidence="7">NAD(P)-binding protein</fullName>
    </recommendedName>
</protein>
<dbReference type="Proteomes" id="UP001610446">
    <property type="component" value="Unassembled WGS sequence"/>
</dbReference>